<dbReference type="GO" id="GO:0016491">
    <property type="term" value="F:oxidoreductase activity"/>
    <property type="evidence" value="ECO:0007669"/>
    <property type="project" value="InterPro"/>
</dbReference>
<dbReference type="Gene3D" id="1.10.1060.10">
    <property type="entry name" value="Alpha-helical ferredoxin"/>
    <property type="match status" value="1"/>
</dbReference>
<dbReference type="Pfam" id="PF07992">
    <property type="entry name" value="Pyr_redox_2"/>
    <property type="match status" value="1"/>
</dbReference>
<name>X1TCU6_9ZZZZ</name>
<dbReference type="InterPro" id="IPR023753">
    <property type="entry name" value="FAD/NAD-binding_dom"/>
</dbReference>
<evidence type="ECO:0000259" key="1">
    <source>
        <dbReference type="Pfam" id="PF07992"/>
    </source>
</evidence>
<dbReference type="InterPro" id="IPR036188">
    <property type="entry name" value="FAD/NAD-bd_sf"/>
</dbReference>
<dbReference type="PROSITE" id="PS00198">
    <property type="entry name" value="4FE4S_FER_1"/>
    <property type="match status" value="1"/>
</dbReference>
<protein>
    <recommendedName>
        <fullName evidence="1">FAD/NAD(P)-binding domain-containing protein</fullName>
    </recommendedName>
</protein>
<dbReference type="AlphaFoldDB" id="X1TCU6"/>
<feature type="domain" description="FAD/NAD(P)-binding" evidence="1">
    <location>
        <begin position="8"/>
        <end position="128"/>
    </location>
</feature>
<organism evidence="2">
    <name type="scientific">marine sediment metagenome</name>
    <dbReference type="NCBI Taxonomy" id="412755"/>
    <lineage>
        <taxon>unclassified sequences</taxon>
        <taxon>metagenomes</taxon>
        <taxon>ecological metagenomes</taxon>
    </lineage>
</organism>
<accession>X1TCU6</accession>
<dbReference type="InterPro" id="IPR009051">
    <property type="entry name" value="Helical_ferredxn"/>
</dbReference>
<evidence type="ECO:0000313" key="2">
    <source>
        <dbReference type="EMBL" id="GAJ03069.1"/>
    </source>
</evidence>
<dbReference type="SUPFAM" id="SSF51905">
    <property type="entry name" value="FAD/NAD(P)-binding domain"/>
    <property type="match status" value="1"/>
</dbReference>
<proteinExistence type="predicted"/>
<dbReference type="InterPro" id="IPR017900">
    <property type="entry name" value="4Fe4S_Fe_S_CS"/>
</dbReference>
<reference evidence="2" key="1">
    <citation type="journal article" date="2014" name="Front. Microbiol.">
        <title>High frequency of phylogenetically diverse reductive dehalogenase-homologous genes in deep subseafloor sedimentary metagenomes.</title>
        <authorList>
            <person name="Kawai M."/>
            <person name="Futagami T."/>
            <person name="Toyoda A."/>
            <person name="Takaki Y."/>
            <person name="Nishi S."/>
            <person name="Hori S."/>
            <person name="Arai W."/>
            <person name="Tsubouchi T."/>
            <person name="Morono Y."/>
            <person name="Uchiyama I."/>
            <person name="Ito T."/>
            <person name="Fujiyama A."/>
            <person name="Inagaki F."/>
            <person name="Takami H."/>
        </authorList>
    </citation>
    <scope>NUCLEOTIDE SEQUENCE</scope>
    <source>
        <strain evidence="2">Expedition CK06-06</strain>
    </source>
</reference>
<dbReference type="Gene3D" id="3.50.50.60">
    <property type="entry name" value="FAD/NAD(P)-binding domain"/>
    <property type="match status" value="2"/>
</dbReference>
<sequence>SDEIKEAEAEGVKFTFLKSPIGFETDSKGKLTGLKCQNMELGEVDSSGRPRPVPVDGSEHVVECDRVILAIGQKPDLTFNEGGLRLNFTDWGTLTVNHETKATNVKGVFGGGDMVHGPATVLEAIADGKKSADSIIRYFEGESFTGLLEEKIEHEEKVEEEIDWREEYPDEPWKHRIIAPELSPDKRKTNFEEVMLGFSEEDAQREAERCIHCGVCVECRQCETVCEPKSINHDAKDEIV</sequence>
<dbReference type="PANTHER" id="PTHR42783">
    <property type="entry name" value="GLUTAMATE SYNTHASE [NADPH] SMALL CHAIN"/>
    <property type="match status" value="1"/>
</dbReference>
<dbReference type="SUPFAM" id="SSF46548">
    <property type="entry name" value="alpha-helical ferredoxin"/>
    <property type="match status" value="1"/>
</dbReference>
<gene>
    <name evidence="2" type="ORF">S12H4_51704</name>
</gene>
<feature type="non-terminal residue" evidence="2">
    <location>
        <position position="240"/>
    </location>
</feature>
<dbReference type="GO" id="GO:0051536">
    <property type="term" value="F:iron-sulfur cluster binding"/>
    <property type="evidence" value="ECO:0007669"/>
    <property type="project" value="InterPro"/>
</dbReference>
<dbReference type="EMBL" id="BARW01032710">
    <property type="protein sequence ID" value="GAJ03069.1"/>
    <property type="molecule type" value="Genomic_DNA"/>
</dbReference>
<feature type="non-terminal residue" evidence="2">
    <location>
        <position position="1"/>
    </location>
</feature>
<dbReference type="PANTHER" id="PTHR42783:SF3">
    <property type="entry name" value="GLUTAMATE SYNTHASE [NADPH] SMALL CHAIN-RELATED"/>
    <property type="match status" value="1"/>
</dbReference>
<comment type="caution">
    <text evidence="2">The sequence shown here is derived from an EMBL/GenBank/DDBJ whole genome shotgun (WGS) entry which is preliminary data.</text>
</comment>